<dbReference type="SUPFAM" id="SSF53790">
    <property type="entry name" value="Tetrapyrrole methylase"/>
    <property type="match status" value="1"/>
</dbReference>
<comment type="pathway">
    <text evidence="7">Porphyrin-containing compound metabolism; siroheme biosynthesis; precorrin-2 from uroporphyrinogen III: step 1/1.</text>
</comment>
<dbReference type="Gene3D" id="3.30.950.10">
    <property type="entry name" value="Methyltransferase, Cobalt-precorrin-4 Transmethylase, Domain 2"/>
    <property type="match status" value="1"/>
</dbReference>
<dbReference type="PANTHER" id="PTHR45790:SF3">
    <property type="entry name" value="S-ADENOSYL-L-METHIONINE-DEPENDENT UROPORPHYRINOGEN III METHYLTRANSFERASE, CHLOROPLASTIC"/>
    <property type="match status" value="1"/>
</dbReference>
<name>A0A1X9YNH9_9BACT</name>
<keyword evidence="6" id="KW-0627">Porphyrin biosynthesis</keyword>
<evidence type="ECO:0000256" key="1">
    <source>
        <dbReference type="ARBA" id="ARBA00005879"/>
    </source>
</evidence>
<evidence type="ECO:0000313" key="10">
    <source>
        <dbReference type="Proteomes" id="UP000266292"/>
    </source>
</evidence>
<dbReference type="Proteomes" id="UP000266292">
    <property type="component" value="Chromosome"/>
</dbReference>
<evidence type="ECO:0000256" key="5">
    <source>
        <dbReference type="ARBA" id="ARBA00022691"/>
    </source>
</evidence>
<evidence type="ECO:0000259" key="8">
    <source>
        <dbReference type="Pfam" id="PF00590"/>
    </source>
</evidence>
<comment type="similarity">
    <text evidence="1">Belongs to the precorrin methyltransferase family.</text>
</comment>
<dbReference type="GO" id="GO:0032259">
    <property type="term" value="P:methylation"/>
    <property type="evidence" value="ECO:0007669"/>
    <property type="project" value="UniProtKB-KW"/>
</dbReference>
<evidence type="ECO:0000256" key="7">
    <source>
        <dbReference type="ARBA" id="ARBA00025705"/>
    </source>
</evidence>
<gene>
    <name evidence="9" type="ORF">CA264_02520</name>
</gene>
<keyword evidence="10" id="KW-1185">Reference proteome</keyword>
<protein>
    <recommendedName>
        <fullName evidence="2">uroporphyrinogen-III C-methyltransferase</fullName>
        <ecNumber evidence="2">2.1.1.107</ecNumber>
    </recommendedName>
</protein>
<dbReference type="EC" id="2.1.1.107" evidence="2"/>
<sequence length="278" mass="29733">MASRRKEIRAIAAGAQQTGLAKYKLPRLTLVGAGPGDEDLITLKGVKALQQADVVLYDALVNPELLQYAPAHAPKIFVGKRAGAHYLKQDEINNLIVDSAFSHGHVVRLKGGDSFVFGRGYEELAYADKFNIQTEVVPGISSSIAVPELQQIPLTIRGVNESFWVITGTTSSGEISSDVSLAAQSSATVIILMGVSKLQQISEIYTAAGKADMPVAVIQNGSLPNEKIALGNVHNIMERVEAKNVGAPAIIVIGEVVNYHPALRYTLALQKQQELVAV</sequence>
<dbReference type="GO" id="GO:0019354">
    <property type="term" value="P:siroheme biosynthetic process"/>
    <property type="evidence" value="ECO:0007669"/>
    <property type="project" value="InterPro"/>
</dbReference>
<dbReference type="GO" id="GO:0004851">
    <property type="term" value="F:uroporphyrin-III C-methyltransferase activity"/>
    <property type="evidence" value="ECO:0007669"/>
    <property type="project" value="UniProtKB-EC"/>
</dbReference>
<dbReference type="Gene3D" id="3.40.1010.10">
    <property type="entry name" value="Cobalt-precorrin-4 Transmethylase, Domain 1"/>
    <property type="match status" value="1"/>
</dbReference>
<evidence type="ECO:0000256" key="6">
    <source>
        <dbReference type="ARBA" id="ARBA00023244"/>
    </source>
</evidence>
<accession>A0A1X9YNH9</accession>
<dbReference type="FunFam" id="3.40.1010.10:FF:000001">
    <property type="entry name" value="Siroheme synthase"/>
    <property type="match status" value="1"/>
</dbReference>
<dbReference type="InterPro" id="IPR014776">
    <property type="entry name" value="4pyrrole_Mease_sub2"/>
</dbReference>
<dbReference type="InterPro" id="IPR000878">
    <property type="entry name" value="4pyrrol_Mease"/>
</dbReference>
<dbReference type="Pfam" id="PF00590">
    <property type="entry name" value="TP_methylase"/>
    <property type="match status" value="1"/>
</dbReference>
<feature type="domain" description="Tetrapyrrole methylase" evidence="8">
    <location>
        <begin position="27"/>
        <end position="233"/>
    </location>
</feature>
<keyword evidence="4 9" id="KW-0808">Transferase</keyword>
<dbReference type="AlphaFoldDB" id="A0A1X9YNH9"/>
<keyword evidence="5" id="KW-0949">S-adenosyl-L-methionine</keyword>
<dbReference type="InterPro" id="IPR050161">
    <property type="entry name" value="Siro_Cobalamin_biosynth"/>
</dbReference>
<dbReference type="STRING" id="709015.GCA_000472485_00497"/>
<dbReference type="InterPro" id="IPR035996">
    <property type="entry name" value="4pyrrol_Methylase_sf"/>
</dbReference>
<dbReference type="InterPro" id="IPR003043">
    <property type="entry name" value="Uropor_MeTrfase_CS"/>
</dbReference>
<dbReference type="NCBIfam" id="NF004790">
    <property type="entry name" value="PRK06136.1"/>
    <property type="match status" value="1"/>
</dbReference>
<evidence type="ECO:0000256" key="4">
    <source>
        <dbReference type="ARBA" id="ARBA00022679"/>
    </source>
</evidence>
<reference evidence="10" key="1">
    <citation type="submission" date="2017-05" db="EMBL/GenBank/DDBJ databases">
        <authorList>
            <person name="Ray J."/>
            <person name="Price M."/>
            <person name="Deutschbauer A."/>
        </authorList>
    </citation>
    <scope>NUCLEOTIDE SEQUENCE [LARGE SCALE GENOMIC DNA]</scope>
    <source>
        <strain evidence="10">DSM 19842</strain>
    </source>
</reference>
<keyword evidence="3 9" id="KW-0489">Methyltransferase</keyword>
<dbReference type="EMBL" id="CP021235">
    <property type="protein sequence ID" value="ARS34404.1"/>
    <property type="molecule type" value="Genomic_DNA"/>
</dbReference>
<dbReference type="NCBIfam" id="TIGR01469">
    <property type="entry name" value="cobA_cysG_Cterm"/>
    <property type="match status" value="1"/>
</dbReference>
<dbReference type="PROSITE" id="PS00839">
    <property type="entry name" value="SUMT_1"/>
    <property type="match status" value="1"/>
</dbReference>
<dbReference type="InterPro" id="IPR006366">
    <property type="entry name" value="CobA/CysG_C"/>
</dbReference>
<dbReference type="RefSeq" id="WP_025604294.1">
    <property type="nucleotide sequence ID" value="NZ_CP021235.1"/>
</dbReference>
<evidence type="ECO:0000256" key="2">
    <source>
        <dbReference type="ARBA" id="ARBA00012162"/>
    </source>
</evidence>
<dbReference type="KEGG" id="pact:CA264_02520"/>
<dbReference type="OrthoDB" id="9815856at2"/>
<dbReference type="CDD" id="cd11642">
    <property type="entry name" value="SUMT"/>
    <property type="match status" value="1"/>
</dbReference>
<evidence type="ECO:0000256" key="3">
    <source>
        <dbReference type="ARBA" id="ARBA00022603"/>
    </source>
</evidence>
<proteinExistence type="inferred from homology"/>
<dbReference type="InterPro" id="IPR014777">
    <property type="entry name" value="4pyrrole_Mease_sub1"/>
</dbReference>
<dbReference type="PANTHER" id="PTHR45790">
    <property type="entry name" value="SIROHEME SYNTHASE-RELATED"/>
    <property type="match status" value="1"/>
</dbReference>
<evidence type="ECO:0000313" key="9">
    <source>
        <dbReference type="EMBL" id="ARS34404.1"/>
    </source>
</evidence>
<organism evidence="9 10">
    <name type="scientific">Pontibacter actiniarum</name>
    <dbReference type="NCBI Taxonomy" id="323450"/>
    <lineage>
        <taxon>Bacteria</taxon>
        <taxon>Pseudomonadati</taxon>
        <taxon>Bacteroidota</taxon>
        <taxon>Cytophagia</taxon>
        <taxon>Cytophagales</taxon>
        <taxon>Hymenobacteraceae</taxon>
        <taxon>Pontibacter</taxon>
    </lineage>
</organism>